<evidence type="ECO:0000256" key="1">
    <source>
        <dbReference type="SAM" id="MobiDB-lite"/>
    </source>
</evidence>
<name>A0A2G8RTQ7_9APHY</name>
<protein>
    <submittedName>
        <fullName evidence="2">Uncharacterized protein</fullName>
    </submittedName>
</protein>
<dbReference type="OrthoDB" id="2678679at2759"/>
<feature type="region of interest" description="Disordered" evidence="1">
    <location>
        <begin position="421"/>
        <end position="468"/>
    </location>
</feature>
<accession>A0A2G8RTQ7</accession>
<evidence type="ECO:0000313" key="3">
    <source>
        <dbReference type="Proteomes" id="UP000230002"/>
    </source>
</evidence>
<organism evidence="2 3">
    <name type="scientific">Ganoderma sinense ZZ0214-1</name>
    <dbReference type="NCBI Taxonomy" id="1077348"/>
    <lineage>
        <taxon>Eukaryota</taxon>
        <taxon>Fungi</taxon>
        <taxon>Dikarya</taxon>
        <taxon>Basidiomycota</taxon>
        <taxon>Agaricomycotina</taxon>
        <taxon>Agaricomycetes</taxon>
        <taxon>Polyporales</taxon>
        <taxon>Polyporaceae</taxon>
        <taxon>Ganoderma</taxon>
    </lineage>
</organism>
<comment type="caution">
    <text evidence="2">The sequence shown here is derived from an EMBL/GenBank/DDBJ whole genome shotgun (WGS) entry which is preliminary data.</text>
</comment>
<dbReference type="EMBL" id="AYKW01000056">
    <property type="protein sequence ID" value="PIL24864.1"/>
    <property type="molecule type" value="Genomic_DNA"/>
</dbReference>
<keyword evidence="3" id="KW-1185">Reference proteome</keyword>
<dbReference type="AlphaFoldDB" id="A0A2G8RTQ7"/>
<sequence>MAADSPPRLHEAASILYPSEAVLNEEGLYVFSHEPDGELATQPPPASRSSSACYGASTALGDVYTPSIEDAPTEIHALIRAQQSRVPFNVILCRGASLSAFALPDECGCAYLGFFFISDVVASKSSCSWGENAEGPFVQGAMTWSFELNWTPGGDDPDALTVPSWLPWWMEDPSGPSTRGADHGPSEDVAMSNNMNISVQHPRWSDWMALHVVWEVERSAQSTSNGLAPLAIEDVRQFRGTDPITFPWNRHGEDVETSSSEGPEGLRRFTYKITDGAFVHHLFTRNHSTLQAQPTKLFYDLQAEVELEAEPVVKVARGVPLVSYGAQFGKPCKVKIPVKNGSGWPSDVPACVSRARDLMLRRARLSDDSSDVAISSLAVSSWRNPGNKKGLAFAAAQSPVVVLCLGADVELAFAPPRQAVARRAPKRNAPRSTLAVDEDDMDEDALPDIEHSERPSSRSTAKKATKGVRGERTDAALMITLVHGDLLVVQGAALEYSLKKTGMSIYSPPEDSENWLDATAGYVTDLDQYQIIDA</sequence>
<reference evidence="2 3" key="1">
    <citation type="journal article" date="2015" name="Sci. Rep.">
        <title>Chromosome-level genome map provides insights into diverse defense mechanisms in the medicinal fungus Ganoderma sinense.</title>
        <authorList>
            <person name="Zhu Y."/>
            <person name="Xu J."/>
            <person name="Sun C."/>
            <person name="Zhou S."/>
            <person name="Xu H."/>
            <person name="Nelson D.R."/>
            <person name="Qian J."/>
            <person name="Song J."/>
            <person name="Luo H."/>
            <person name="Xiang L."/>
            <person name="Li Y."/>
            <person name="Xu Z."/>
            <person name="Ji A."/>
            <person name="Wang L."/>
            <person name="Lu S."/>
            <person name="Hayward A."/>
            <person name="Sun W."/>
            <person name="Li X."/>
            <person name="Schwartz D.C."/>
            <person name="Wang Y."/>
            <person name="Chen S."/>
        </authorList>
    </citation>
    <scope>NUCLEOTIDE SEQUENCE [LARGE SCALE GENOMIC DNA]</scope>
    <source>
        <strain evidence="2 3">ZZ0214-1</strain>
    </source>
</reference>
<evidence type="ECO:0000313" key="2">
    <source>
        <dbReference type="EMBL" id="PIL24864.1"/>
    </source>
</evidence>
<feature type="compositionally biased region" description="Acidic residues" evidence="1">
    <location>
        <begin position="436"/>
        <end position="447"/>
    </location>
</feature>
<gene>
    <name evidence="2" type="ORF">GSI_12751</name>
</gene>
<dbReference type="Proteomes" id="UP000230002">
    <property type="component" value="Unassembled WGS sequence"/>
</dbReference>
<proteinExistence type="predicted"/>